<reference evidence="5" key="1">
    <citation type="submission" date="2021-02" db="EMBL/GenBank/DDBJ databases">
        <title>Sequencing the genomes of 1000 actinobacteria strains.</title>
        <authorList>
            <person name="Klenk H.-P."/>
        </authorList>
    </citation>
    <scope>NUCLEOTIDE SEQUENCE</scope>
    <source>
        <strain evidence="5">DSM 22850</strain>
    </source>
</reference>
<dbReference type="EMBL" id="JAFIDA010000001">
    <property type="protein sequence ID" value="MBP1325756.1"/>
    <property type="molecule type" value="Genomic_DNA"/>
</dbReference>
<evidence type="ECO:0000256" key="1">
    <source>
        <dbReference type="ARBA" id="ARBA00023125"/>
    </source>
</evidence>
<feature type="transmembrane region" description="Helical" evidence="3">
    <location>
        <begin position="147"/>
        <end position="166"/>
    </location>
</feature>
<dbReference type="Proteomes" id="UP000675163">
    <property type="component" value="Unassembled WGS sequence"/>
</dbReference>
<name>A0A940T591_9MICO</name>
<dbReference type="SUPFAM" id="SSF46689">
    <property type="entry name" value="Homeodomain-like"/>
    <property type="match status" value="1"/>
</dbReference>
<organism evidence="5 6">
    <name type="scientific">Leucobacter exalbidus</name>
    <dbReference type="NCBI Taxonomy" id="662960"/>
    <lineage>
        <taxon>Bacteria</taxon>
        <taxon>Bacillati</taxon>
        <taxon>Actinomycetota</taxon>
        <taxon>Actinomycetes</taxon>
        <taxon>Micrococcales</taxon>
        <taxon>Microbacteriaceae</taxon>
        <taxon>Leucobacter</taxon>
    </lineage>
</organism>
<comment type="caution">
    <text evidence="5">The sequence shown here is derived from an EMBL/GenBank/DDBJ whole genome shotgun (WGS) entry which is preliminary data.</text>
</comment>
<proteinExistence type="predicted"/>
<evidence type="ECO:0000256" key="3">
    <source>
        <dbReference type="SAM" id="Phobius"/>
    </source>
</evidence>
<evidence type="ECO:0000259" key="4">
    <source>
        <dbReference type="PROSITE" id="PS50977"/>
    </source>
</evidence>
<gene>
    <name evidence="5" type="ORF">JOF28_000988</name>
</gene>
<keyword evidence="3" id="KW-0472">Membrane</keyword>
<sequence>MTDARIVRTRASLHAAVLQLAATKPATEITVSELAVAADINRVTFYKHYLTPGEALREALTQDLTQARTTALSSLAEAEPRDAFLATLNLALDHIERHRAIYTFSFTAPDDGTGMYVLATHFTSIVRMYLDARLTLPPPLPEFDPQLLASLIGTGFVGPVFLWLTSGRHDREDLIKTLSVLTPEWWFPQAS</sequence>
<dbReference type="RefSeq" id="WP_209704756.1">
    <property type="nucleotide sequence ID" value="NZ_JAFIDA010000001.1"/>
</dbReference>
<dbReference type="Gene3D" id="1.10.357.10">
    <property type="entry name" value="Tetracycline Repressor, domain 2"/>
    <property type="match status" value="1"/>
</dbReference>
<evidence type="ECO:0000313" key="6">
    <source>
        <dbReference type="Proteomes" id="UP000675163"/>
    </source>
</evidence>
<keyword evidence="3" id="KW-0812">Transmembrane</keyword>
<evidence type="ECO:0000256" key="2">
    <source>
        <dbReference type="PROSITE-ProRule" id="PRU00335"/>
    </source>
</evidence>
<keyword evidence="6" id="KW-1185">Reference proteome</keyword>
<feature type="domain" description="HTH tetR-type" evidence="4">
    <location>
        <begin position="7"/>
        <end position="67"/>
    </location>
</feature>
<dbReference type="InterPro" id="IPR001647">
    <property type="entry name" value="HTH_TetR"/>
</dbReference>
<accession>A0A940T591</accession>
<dbReference type="PROSITE" id="PS50977">
    <property type="entry name" value="HTH_TETR_2"/>
    <property type="match status" value="1"/>
</dbReference>
<dbReference type="InterPro" id="IPR009057">
    <property type="entry name" value="Homeodomain-like_sf"/>
</dbReference>
<evidence type="ECO:0000313" key="5">
    <source>
        <dbReference type="EMBL" id="MBP1325756.1"/>
    </source>
</evidence>
<dbReference type="GO" id="GO:0003677">
    <property type="term" value="F:DNA binding"/>
    <property type="evidence" value="ECO:0007669"/>
    <property type="project" value="UniProtKB-UniRule"/>
</dbReference>
<protein>
    <submittedName>
        <fullName evidence="5">AcrR family transcriptional regulator</fullName>
    </submittedName>
</protein>
<keyword evidence="3" id="KW-1133">Transmembrane helix</keyword>
<dbReference type="AlphaFoldDB" id="A0A940T591"/>
<feature type="DNA-binding region" description="H-T-H motif" evidence="2">
    <location>
        <begin position="30"/>
        <end position="49"/>
    </location>
</feature>
<keyword evidence="1 2" id="KW-0238">DNA-binding</keyword>